<accession>A0A7M1RW70</accession>
<evidence type="ECO:0000313" key="3">
    <source>
        <dbReference type="Proteomes" id="UP000594051"/>
    </source>
</evidence>
<keyword evidence="1" id="KW-0175">Coiled coil</keyword>
<feature type="coiled-coil region" evidence="1">
    <location>
        <begin position="518"/>
        <end position="571"/>
    </location>
</feature>
<dbReference type="Proteomes" id="UP000594051">
    <property type="component" value="Segment"/>
</dbReference>
<dbReference type="RefSeq" id="YP_010110532.1">
    <property type="nucleotide sequence ID" value="NC_055872.1"/>
</dbReference>
<evidence type="ECO:0000313" key="2">
    <source>
        <dbReference type="EMBL" id="QOR58374.1"/>
    </source>
</evidence>
<sequence>MICPNLSNPKVKSEFDELKNAVGEIAAYDIWSQNNGYSVDKTPEGESSILFNQLLDIYGNRLDAIKAISKIFTKSFKAKYDVANIDNLISYLKADNSNIYEKLINDNITITDKAIDLHDELKQSKLITPNSTLFGVTRPHLEAITDTFALQSINSVIERKTGLKKAAKYRIHNGQLTVDIDYNYIFSGKERTDDTNISTESAITIANELARKVGVKVKVVTKDKLNRLGINTDAKGVIINNTAYLVKDKFDVDVAVEEVMHPLVLKLSKDNRQLFDKLFFNAKKEFPKEWDYVKTNYTAKDGFNEHSRKLELVTKTLSKYIVNNSNNIEKADLITKFFTYIKQLLSKIFPNIATDTSSITSFKELADLINSKGTVFSVAYTSLPQFSKEDMSKLNNTYKRVMDGLNLRRKSLLSYNLKDAKRIRNLEQLIKNLDLIENKAEGIVLFIKESYNDAKDALDRINKYKSHIDLLTPDRLRQLNRDYISFYNPLFFGNNDSISQLFKGDNKAYFDFLNDDEIDNIVNMLKDLREFYADLNEEYSNLRLELVRREVKEKGARSSTLEDALNRLEETDTDILEASVWAASAGNVNDELMRIMHYDVTNAKNEVDRKSITVSHLLANSLKNVKKESLKLLYELDEFGKRTGNFVRSLNYGRFRRDYEAFLTELAKKYNLEGIYDRPTDDNEYIEYMQERDEWLSEHAERRYTLRYYKALNKLIPAARRARDEFQTQIENILEPTRDENGKPHLEKLTESEYKLYKSLQKRKSNLANEYYDDGSPKVGEDLEIALSLKKYYDELGNNELYKINLEKFEKAKQIAKDTLSDSQYKTWIKRNTRRYIKPEFWDILDKIRNKSDKQVTERYKKLTEFRTKVLRLYRDENLIVNEDQMPDKVKKLILALDEQIQLEAKNNIYTSNEIGEKFSDYATYEKTEAYYAAKDRALAQGKEAYVIWYKNNHYKDNNGVIKPASYWTYIKPIDDKFIIEEYPNSTWSEINLESEYINENYDPDLAEYGIQPKKSLYDNSKAFTEMKQDANLYNLYNDLLSVMSQAYDKLSYRGFKDPYMMPQQTGRMWAQIRSEKNIFKGFYHFMKDNYVINDDDIDFKRDYVKAPNGETIKFIPTGYLNRLDDPSKITNDIVGSTIDFYRMATNYEEMSKISSTLELMLEQIGSRTYVKKGKGGRVIDTKSGIETNVYKKAEKFLNNQIYGTHEIPLTIGKFSVGKIWNDLINYVRKTNLFSNVWAILAGLFTSKSYSRIEAILGRYYDNDNLLSADKELITQLPKITAGIGNPIPNTKILALLELNGVSQVAAENYKRLNQTRGIRFLNQHFWYGGYSLADFLVKSKIVTAIYFNYKFIPEAGKFMSKDKFINTYYQNDNKAGNLAWKAYNETLYNAYDFSNGELKIKDKYKKYIDNNFLNLVRNTSRTVSARIDGVINETDKTALHASLFGKAFLIHRNWMLDGIQNRFKHKMYNYLTDTIEEGYYRSFGRYIANSFKMMKSKSSLNMLKMFLSQYQSLTAQEKYNIKKVLLELVYGNLILLPLAVLTRLAADDEPDNWEKNATAYMVARIRFEMMAFYGMGEIISLLNSPTAATSIVENSQAVITLLLPNMQWFNDDDYGQTLVNKATKITPVKGILGIQYPRQKMLYMEKEMMWSGFLNPDNITKYIENY</sequence>
<organism evidence="2 3">
    <name type="scientific">uncultured phage cr118_1</name>
    <dbReference type="NCBI Taxonomy" id="2772063"/>
    <lineage>
        <taxon>Viruses</taxon>
        <taxon>Duplodnaviria</taxon>
        <taxon>Heunggongvirae</taxon>
        <taxon>Uroviricota</taxon>
        <taxon>Caudoviricetes</taxon>
        <taxon>Crassvirales</taxon>
        <taxon>Suoliviridae</taxon>
        <taxon>Uncouvirinae</taxon>
        <taxon>Besingivirus</taxon>
        <taxon>Besingivirus coli</taxon>
    </lineage>
</organism>
<name>A0A7M1RW70_9CAUD</name>
<protein>
    <submittedName>
        <fullName evidence="2">Uncharacterized protein</fullName>
    </submittedName>
</protein>
<proteinExistence type="predicted"/>
<dbReference type="KEGG" id="vg:65128845"/>
<dbReference type="EMBL" id="MT774379">
    <property type="protein sequence ID" value="QOR58374.1"/>
    <property type="molecule type" value="Genomic_DNA"/>
</dbReference>
<evidence type="ECO:0000256" key="1">
    <source>
        <dbReference type="SAM" id="Coils"/>
    </source>
</evidence>
<reference evidence="2 3" key="1">
    <citation type="submission" date="2020-07" db="EMBL/GenBank/DDBJ databases">
        <title>Taxonomic proposal: Crassvirales, a new order of highly abundant and diverse bacterial viruses.</title>
        <authorList>
            <person name="Shkoporov A.N."/>
            <person name="Stockdale S.R."/>
            <person name="Guerin E."/>
            <person name="Ross R.P."/>
            <person name="Hill C."/>
        </authorList>
    </citation>
    <scope>NUCLEOTIDE SEQUENCE [LARGE SCALE GENOMIC DNA]</scope>
</reference>
<dbReference type="GeneID" id="65128845"/>
<keyword evidence="3" id="KW-1185">Reference proteome</keyword>